<protein>
    <submittedName>
        <fullName evidence="1">Uncharacterized protein</fullName>
    </submittedName>
</protein>
<dbReference type="EMBL" id="OU342829">
    <property type="protein sequence ID" value="CAG7580830.1"/>
    <property type="molecule type" value="Genomic_DNA"/>
</dbReference>
<sequence>MKYVKTFEFFDVEEHYDDVKYDIDNIKNVNEIAEKLGEEIEDVPPLGCGTFGCAFALKSGKVMKLTSSVSEAKATNRIKKRSQRKHLVAIYDVRKIVQKIGEEKFPRYVIIQDLVYTLDEEEQDTFEYFKNEFYNDEISTKDFQESVWEENVGLTFMNKIIPQRDSILKDIENSGLYSHEAHSRNVGFDNYGTFKIFDPLMAEVSTLKNKFNKSISV</sequence>
<evidence type="ECO:0000313" key="1">
    <source>
        <dbReference type="EMBL" id="CAG7580830.1"/>
    </source>
</evidence>
<proteinExistence type="predicted"/>
<organism evidence="1">
    <name type="scientific">uncultured marine phage</name>
    <dbReference type="NCBI Taxonomy" id="707152"/>
    <lineage>
        <taxon>Viruses</taxon>
        <taxon>environmental samples</taxon>
    </lineage>
</organism>
<reference evidence="1" key="1">
    <citation type="submission" date="2021-06" db="EMBL/GenBank/DDBJ databases">
        <authorList>
            <person name="Gannon L."/>
            <person name="Redgwell R T."/>
            <person name="Michniewski S."/>
            <person name="Harrison D C."/>
            <person name="Millard A."/>
        </authorList>
    </citation>
    <scope>NUCLEOTIDE SEQUENCE</scope>
</reference>
<accession>A0A8D9FS94</accession>
<name>A0A8D9FS94_9VIRU</name>
<gene>
    <name evidence="1" type="ORF">SLAVMIC_00571</name>
</gene>